<dbReference type="GO" id="GO:0005886">
    <property type="term" value="C:plasma membrane"/>
    <property type="evidence" value="ECO:0007669"/>
    <property type="project" value="TreeGrafter"/>
</dbReference>
<feature type="domain" description="ABC transporter" evidence="4">
    <location>
        <begin position="7"/>
        <end position="236"/>
    </location>
</feature>
<sequence length="237" mass="26233">MKNNSVVKIKNLVKRFPVGGDFFTALKDVNLTLATGEFTGLVGPSGSGKTTLLNIIGGLDSPSEGQVSVLGQVLSNTSHNERANLRRENMGFIFQSYNLLPVYTVFENVELPLILNKVDPQEREKKVTQAIEWVGLSDKKNSRPAMLSGGECQRTAIARAIVHQPALILADEPTANLDAENSHHIMKIMVRLNKELSTSFIFATHDEKIMAYLQRIIHLNDGQIAHDEQIDQPKFGD</sequence>
<dbReference type="InterPro" id="IPR003439">
    <property type="entry name" value="ABC_transporter-like_ATP-bd"/>
</dbReference>
<dbReference type="GO" id="GO:0022857">
    <property type="term" value="F:transmembrane transporter activity"/>
    <property type="evidence" value="ECO:0007669"/>
    <property type="project" value="TreeGrafter"/>
</dbReference>
<dbReference type="FunFam" id="3.40.50.300:FF:000032">
    <property type="entry name" value="Export ABC transporter ATP-binding protein"/>
    <property type="match status" value="1"/>
</dbReference>
<dbReference type="AlphaFoldDB" id="A0A075H5B4"/>
<dbReference type="GO" id="GO:0098796">
    <property type="term" value="C:membrane protein complex"/>
    <property type="evidence" value="ECO:0007669"/>
    <property type="project" value="UniProtKB-ARBA"/>
</dbReference>
<keyword evidence="5" id="KW-0449">Lipoprotein</keyword>
<gene>
    <name evidence="5" type="primary">ABC.LPT.A</name>
    <name evidence="5" type="synonym">lolD</name>
</gene>
<keyword evidence="3 5" id="KW-0067">ATP-binding</keyword>
<dbReference type="SMART" id="SM00382">
    <property type="entry name" value="AAA"/>
    <property type="match status" value="1"/>
</dbReference>
<dbReference type="PANTHER" id="PTHR24220">
    <property type="entry name" value="IMPORT ATP-BINDING PROTEIN"/>
    <property type="match status" value="1"/>
</dbReference>
<evidence type="ECO:0000256" key="3">
    <source>
        <dbReference type="ARBA" id="ARBA00022840"/>
    </source>
</evidence>
<dbReference type="PANTHER" id="PTHR24220:SF86">
    <property type="entry name" value="ABC TRANSPORTER ABCH.1"/>
    <property type="match status" value="1"/>
</dbReference>
<name>A0A075H5B4_9ARCH</name>
<dbReference type="GO" id="GO:0005524">
    <property type="term" value="F:ATP binding"/>
    <property type="evidence" value="ECO:0007669"/>
    <property type="project" value="UniProtKB-KW"/>
</dbReference>
<dbReference type="Pfam" id="PF00005">
    <property type="entry name" value="ABC_tran"/>
    <property type="match status" value="1"/>
</dbReference>
<evidence type="ECO:0000313" key="5">
    <source>
        <dbReference type="EMBL" id="AIF11476.1"/>
    </source>
</evidence>
<dbReference type="PROSITE" id="PS50893">
    <property type="entry name" value="ABC_TRANSPORTER_2"/>
    <property type="match status" value="1"/>
</dbReference>
<dbReference type="Gene3D" id="3.40.50.300">
    <property type="entry name" value="P-loop containing nucleotide triphosphate hydrolases"/>
    <property type="match status" value="1"/>
</dbReference>
<dbReference type="InterPro" id="IPR003593">
    <property type="entry name" value="AAA+_ATPase"/>
</dbReference>
<dbReference type="CDD" id="cd03255">
    <property type="entry name" value="ABC_MJ0796_LolCDE_FtsE"/>
    <property type="match status" value="1"/>
</dbReference>
<keyword evidence="1" id="KW-0813">Transport</keyword>
<accession>A0A075H5B4</accession>
<protein>
    <submittedName>
        <fullName evidence="5">Lipoprotein releasing system, ATP-binding protein (ABC.LPT.A, lolD)</fullName>
    </submittedName>
</protein>
<dbReference type="SUPFAM" id="SSF52540">
    <property type="entry name" value="P-loop containing nucleoside triphosphate hydrolases"/>
    <property type="match status" value="1"/>
</dbReference>
<evidence type="ECO:0000256" key="2">
    <source>
        <dbReference type="ARBA" id="ARBA00022741"/>
    </source>
</evidence>
<dbReference type="EMBL" id="KF900918">
    <property type="protein sequence ID" value="AIF11476.1"/>
    <property type="molecule type" value="Genomic_DNA"/>
</dbReference>
<dbReference type="InterPro" id="IPR017911">
    <property type="entry name" value="MacB-like_ATP-bd"/>
</dbReference>
<dbReference type="GO" id="GO:0016887">
    <property type="term" value="F:ATP hydrolysis activity"/>
    <property type="evidence" value="ECO:0007669"/>
    <property type="project" value="InterPro"/>
</dbReference>
<evidence type="ECO:0000256" key="1">
    <source>
        <dbReference type="ARBA" id="ARBA00022448"/>
    </source>
</evidence>
<dbReference type="InterPro" id="IPR015854">
    <property type="entry name" value="ABC_transpr_LolD-like"/>
</dbReference>
<keyword evidence="2" id="KW-0547">Nucleotide-binding</keyword>
<dbReference type="InterPro" id="IPR027417">
    <property type="entry name" value="P-loop_NTPase"/>
</dbReference>
<organism evidence="5">
    <name type="scientific">uncultured marine thaumarchaeote KM3_52_B01</name>
    <dbReference type="NCBI Taxonomy" id="1456176"/>
    <lineage>
        <taxon>Archaea</taxon>
        <taxon>Nitrososphaerota</taxon>
        <taxon>environmental samples</taxon>
    </lineage>
</organism>
<reference evidence="5" key="1">
    <citation type="journal article" date="2014" name="Genome Biol. Evol.">
        <title>Pangenome evidence for extensive interdomain horizontal transfer affecting lineage core and shell genes in uncultured planktonic thaumarchaeota and euryarchaeota.</title>
        <authorList>
            <person name="Deschamps P."/>
            <person name="Zivanovic Y."/>
            <person name="Moreira D."/>
            <person name="Rodriguez-Valera F."/>
            <person name="Lopez-Garcia P."/>
        </authorList>
    </citation>
    <scope>NUCLEOTIDE SEQUENCE</scope>
</reference>
<proteinExistence type="predicted"/>
<evidence type="ECO:0000259" key="4">
    <source>
        <dbReference type="PROSITE" id="PS50893"/>
    </source>
</evidence>